<protein>
    <submittedName>
        <fullName evidence="1">Uncharacterized protein</fullName>
    </submittedName>
</protein>
<organism evidence="1 2">
    <name type="scientific">Microbispora rosea</name>
    <dbReference type="NCBI Taxonomy" id="58117"/>
    <lineage>
        <taxon>Bacteria</taxon>
        <taxon>Bacillati</taxon>
        <taxon>Actinomycetota</taxon>
        <taxon>Actinomycetes</taxon>
        <taxon>Streptosporangiales</taxon>
        <taxon>Streptosporangiaceae</taxon>
        <taxon>Microbispora</taxon>
    </lineage>
</organism>
<evidence type="ECO:0000313" key="2">
    <source>
        <dbReference type="Proteomes" id="UP000186096"/>
    </source>
</evidence>
<name>A0A1N7H8X6_9ACTN</name>
<dbReference type="EMBL" id="FTNI01000039">
    <property type="protein sequence ID" value="SIS21128.1"/>
    <property type="molecule type" value="Genomic_DNA"/>
</dbReference>
<dbReference type="AlphaFoldDB" id="A0A1N7H8X6"/>
<accession>A0A1N7H8X6</accession>
<reference evidence="2" key="1">
    <citation type="submission" date="2017-01" db="EMBL/GenBank/DDBJ databases">
        <authorList>
            <person name="Varghese N."/>
            <person name="Submissions S."/>
        </authorList>
    </citation>
    <scope>NUCLEOTIDE SEQUENCE [LARGE SCALE GENOMIC DNA]</scope>
    <source>
        <strain evidence="2">ATCC 12950</strain>
    </source>
</reference>
<sequence length="35" mass="3474">MLGKTVVRLIVALALLTPVVALAGLAAGTPGISWT</sequence>
<gene>
    <name evidence="1" type="ORF">SAMN05421833_13944</name>
</gene>
<dbReference type="STRING" id="58117.SAMN05421833_13944"/>
<evidence type="ECO:0000313" key="1">
    <source>
        <dbReference type="EMBL" id="SIS21128.1"/>
    </source>
</evidence>
<dbReference type="Proteomes" id="UP000186096">
    <property type="component" value="Unassembled WGS sequence"/>
</dbReference>
<proteinExistence type="predicted"/>
<keyword evidence="2" id="KW-1185">Reference proteome</keyword>